<dbReference type="PANTHER" id="PTHR42953">
    <property type="entry name" value="HIGH-AFFINITY ZINC UPTAKE SYSTEM PROTEIN ZNUA-RELATED"/>
    <property type="match status" value="1"/>
</dbReference>
<protein>
    <submittedName>
        <fullName evidence="6">ABC transporter, substrate-binding protein</fullName>
    </submittedName>
</protein>
<feature type="compositionally biased region" description="Basic and acidic residues" evidence="5">
    <location>
        <begin position="321"/>
        <end position="334"/>
    </location>
</feature>
<name>A0A133NYZ3_GARVA</name>
<accession>A0A133NYZ3</accession>
<dbReference type="PANTHER" id="PTHR42953:SF1">
    <property type="entry name" value="METAL-BINDING PROTEIN HI_0362-RELATED"/>
    <property type="match status" value="1"/>
</dbReference>
<dbReference type="InterPro" id="IPR050492">
    <property type="entry name" value="Bact_metal-bind_prot9"/>
</dbReference>
<dbReference type="GO" id="GO:0030001">
    <property type="term" value="P:metal ion transport"/>
    <property type="evidence" value="ECO:0007669"/>
    <property type="project" value="InterPro"/>
</dbReference>
<comment type="subcellular location">
    <subcellularLocation>
        <location evidence="1">Cell envelope</location>
    </subcellularLocation>
</comment>
<proteinExistence type="predicted"/>
<dbReference type="EMBL" id="LRQB01000031">
    <property type="protein sequence ID" value="KXA21488.1"/>
    <property type="molecule type" value="Genomic_DNA"/>
</dbReference>
<feature type="compositionally biased region" description="Polar residues" evidence="5">
    <location>
        <begin position="349"/>
        <end position="361"/>
    </location>
</feature>
<dbReference type="AlphaFoldDB" id="A0A133NYZ3"/>
<feature type="region of interest" description="Disordered" evidence="5">
    <location>
        <begin position="321"/>
        <end position="361"/>
    </location>
</feature>
<evidence type="ECO:0000313" key="7">
    <source>
        <dbReference type="Proteomes" id="UP000070687"/>
    </source>
</evidence>
<dbReference type="PATRIC" id="fig|2702.100.peg.560"/>
<keyword evidence="2" id="KW-0813">Transport</keyword>
<dbReference type="Pfam" id="PF01297">
    <property type="entry name" value="ZnuA"/>
    <property type="match status" value="1"/>
</dbReference>
<evidence type="ECO:0000256" key="1">
    <source>
        <dbReference type="ARBA" id="ARBA00004196"/>
    </source>
</evidence>
<evidence type="ECO:0000256" key="3">
    <source>
        <dbReference type="ARBA" id="ARBA00022723"/>
    </source>
</evidence>
<evidence type="ECO:0000256" key="5">
    <source>
        <dbReference type="SAM" id="MobiDB-lite"/>
    </source>
</evidence>
<keyword evidence="4" id="KW-0732">Signal</keyword>
<evidence type="ECO:0000313" key="6">
    <source>
        <dbReference type="EMBL" id="KXA21488.1"/>
    </source>
</evidence>
<dbReference type="Gene3D" id="3.40.50.1980">
    <property type="entry name" value="Nitrogenase molybdenum iron protein domain"/>
    <property type="match status" value="1"/>
</dbReference>
<reference evidence="6 7" key="1">
    <citation type="submission" date="2016-01" db="EMBL/GenBank/DDBJ databases">
        <authorList>
            <person name="Oliw E.H."/>
        </authorList>
    </citation>
    <scope>NUCLEOTIDE SEQUENCE [LARGE SCALE GENOMIC DNA]</scope>
    <source>
        <strain evidence="6 7">PSS_7772B</strain>
    </source>
</reference>
<sequence>MRHYYERTAAMRTITYAMKRLGRTVMTCCIASAVLLGFSACGQQTIEKPKEKPKAIAPIAVVSTVDTWGSLAQEIGGDDIKVDSIMTGANSDITAFKPHAKDLQNMQNAQVVITNGAGYDDWATKTHPKKAEIISAAATVGALNGDNPYFWFSHDAREAMASAMADTFSKVRPHKKNVFNQRLAQWQQREKKLTTVLSDFSKEYGNAQYASTSPILFWLMSDLNVKDSTPKEYADAVSNNNEPQHSSIEEFQKLIEDRKVDVLISDSQQGNDILNLLNGIAGRSYTSTVRVSELMPKYANRLDQWIMKICDDLQNALQATKDMRKDIDEQESQKKPITKKPNVAKNTDPKNSNEGQQDPGK</sequence>
<organism evidence="6 7">
    <name type="scientific">Gardnerella vaginalis</name>
    <dbReference type="NCBI Taxonomy" id="2702"/>
    <lineage>
        <taxon>Bacteria</taxon>
        <taxon>Bacillati</taxon>
        <taxon>Actinomycetota</taxon>
        <taxon>Actinomycetes</taxon>
        <taxon>Bifidobacteriales</taxon>
        <taxon>Bifidobacteriaceae</taxon>
        <taxon>Gardnerella</taxon>
    </lineage>
</organism>
<keyword evidence="3" id="KW-0479">Metal-binding</keyword>
<evidence type="ECO:0000256" key="2">
    <source>
        <dbReference type="ARBA" id="ARBA00022448"/>
    </source>
</evidence>
<dbReference type="GO" id="GO:0046872">
    <property type="term" value="F:metal ion binding"/>
    <property type="evidence" value="ECO:0007669"/>
    <property type="project" value="UniProtKB-KW"/>
</dbReference>
<evidence type="ECO:0000256" key="4">
    <source>
        <dbReference type="ARBA" id="ARBA00022729"/>
    </source>
</evidence>
<gene>
    <name evidence="6" type="ORF">HMPREF3208_00582</name>
</gene>
<dbReference type="GO" id="GO:0030313">
    <property type="term" value="C:cell envelope"/>
    <property type="evidence" value="ECO:0007669"/>
    <property type="project" value="UniProtKB-SubCell"/>
</dbReference>
<dbReference type="InterPro" id="IPR006127">
    <property type="entry name" value="ZnuA-like"/>
</dbReference>
<comment type="caution">
    <text evidence="6">The sequence shown here is derived from an EMBL/GenBank/DDBJ whole genome shotgun (WGS) entry which is preliminary data.</text>
</comment>
<dbReference type="Proteomes" id="UP000070687">
    <property type="component" value="Unassembled WGS sequence"/>
</dbReference>
<dbReference type="SUPFAM" id="SSF53807">
    <property type="entry name" value="Helical backbone' metal receptor"/>
    <property type="match status" value="1"/>
</dbReference>